<name>A0A0K0FVT2_STRVS</name>
<evidence type="ECO:0000313" key="1">
    <source>
        <dbReference type="Proteomes" id="UP000035680"/>
    </source>
</evidence>
<dbReference type="WBParaSite" id="SVE_1644900.1">
    <property type="protein sequence ID" value="SVE_1644900.1"/>
    <property type="gene ID" value="SVE_1644900"/>
</dbReference>
<sequence>MYLNTAVIVTTLTFIFGSTLIIASDSSIQSALPPTPSNFDENALDMEEYKNYLDKLEKRAGGRGFYRPRQIEERSGGRRFYNLQNYQKRLDMEGNDNDLGYYGNQEKRGGGRSFLPAIGTMMYPNEKRIYEPLPYVFYDHMKRGGARLFRKYGNMNNNYGYYYGL</sequence>
<keyword evidence="1" id="KW-1185">Reference proteome</keyword>
<dbReference type="Proteomes" id="UP000035680">
    <property type="component" value="Unassembled WGS sequence"/>
</dbReference>
<reference evidence="1" key="1">
    <citation type="submission" date="2014-07" db="EMBL/GenBank/DDBJ databases">
        <authorList>
            <person name="Martin A.A"/>
            <person name="De Silva N."/>
        </authorList>
    </citation>
    <scope>NUCLEOTIDE SEQUENCE</scope>
</reference>
<accession>A0A0K0FVT2</accession>
<dbReference type="AlphaFoldDB" id="A0A0K0FVT2"/>
<reference evidence="2" key="2">
    <citation type="submission" date="2015-08" db="UniProtKB">
        <authorList>
            <consortium name="WormBaseParasite"/>
        </authorList>
    </citation>
    <scope>IDENTIFICATION</scope>
</reference>
<proteinExistence type="predicted"/>
<evidence type="ECO:0000313" key="2">
    <source>
        <dbReference type="WBParaSite" id="SVE_1644900.1"/>
    </source>
</evidence>
<protein>
    <submittedName>
        <fullName evidence="2">Neuropeptide-Like Protein</fullName>
    </submittedName>
</protein>
<organism evidence="1 2">
    <name type="scientific">Strongyloides venezuelensis</name>
    <name type="common">Threadworm</name>
    <dbReference type="NCBI Taxonomy" id="75913"/>
    <lineage>
        <taxon>Eukaryota</taxon>
        <taxon>Metazoa</taxon>
        <taxon>Ecdysozoa</taxon>
        <taxon>Nematoda</taxon>
        <taxon>Chromadorea</taxon>
        <taxon>Rhabditida</taxon>
        <taxon>Tylenchina</taxon>
        <taxon>Panagrolaimomorpha</taxon>
        <taxon>Strongyloidoidea</taxon>
        <taxon>Strongyloididae</taxon>
        <taxon>Strongyloides</taxon>
    </lineage>
</organism>